<reference evidence="7 8" key="1">
    <citation type="submission" date="2021-01" db="EMBL/GenBank/DDBJ databases">
        <title>FDA dAtabase for Regulatory Grade micrObial Sequences (FDA-ARGOS): Supporting development and validation of Infectious Disease Dx tests.</title>
        <authorList>
            <person name="Sproer C."/>
            <person name="Gronow S."/>
            <person name="Severitt S."/>
            <person name="Schroder I."/>
            <person name="Tallon L."/>
            <person name="Sadzewicz L."/>
            <person name="Zhao X."/>
            <person name="Boylan J."/>
            <person name="Ott S."/>
            <person name="Bowen H."/>
            <person name="Vavikolanu K."/>
            <person name="Mehta A."/>
            <person name="Aluvathingal J."/>
            <person name="Nadendla S."/>
            <person name="Lowell S."/>
            <person name="Myers T."/>
            <person name="Yan Y."/>
            <person name="Sichtig H."/>
        </authorList>
    </citation>
    <scope>NUCLEOTIDE SEQUENCE [LARGE SCALE GENOMIC DNA]</scope>
    <source>
        <strain evidence="7 8">FDAARGOS_1141</strain>
    </source>
</reference>
<evidence type="ECO:0000256" key="5">
    <source>
        <dbReference type="SAM" id="Phobius"/>
    </source>
</evidence>
<accession>A0ABX7CVQ1</accession>
<feature type="transmembrane region" description="Helical" evidence="5">
    <location>
        <begin position="159"/>
        <end position="178"/>
    </location>
</feature>
<protein>
    <recommendedName>
        <fullName evidence="6">Methylamine utilisation protein MauE domain-containing protein</fullName>
    </recommendedName>
</protein>
<evidence type="ECO:0000313" key="8">
    <source>
        <dbReference type="Proteomes" id="UP000595498"/>
    </source>
</evidence>
<feature type="transmembrane region" description="Helical" evidence="5">
    <location>
        <begin position="119"/>
        <end position="138"/>
    </location>
</feature>
<name>A0ABX7CVQ1_SPHMU</name>
<comment type="subcellular location">
    <subcellularLocation>
        <location evidence="1">Membrane</location>
        <topology evidence="1">Multi-pass membrane protein</topology>
    </subcellularLocation>
</comment>
<gene>
    <name evidence="7" type="ORF">I6I98_08910</name>
</gene>
<evidence type="ECO:0000256" key="4">
    <source>
        <dbReference type="ARBA" id="ARBA00023136"/>
    </source>
</evidence>
<feature type="transmembrane region" description="Helical" evidence="5">
    <location>
        <begin position="7"/>
        <end position="25"/>
    </location>
</feature>
<sequence length="204" mass="23499">MKRAKIYHWTYLLLRCGMILFWLYVGMDKIWIHDAFELSLVHQPLIGAFAPVLSWLMPLLEISLAVLLFMPLKKLEYLGWSVSLLLILIFSIYIALGVFDILKDAPCMCSSFLTNVNRITHLWINALLFILSLAGFFISSKQSNKTTQRIKNKRYKDRINLFLLFFIVIVIGHVQALLKGKSKNAFDYPMQGAPFPSELVEGLQ</sequence>
<keyword evidence="3 5" id="KW-1133">Transmembrane helix</keyword>
<evidence type="ECO:0000256" key="3">
    <source>
        <dbReference type="ARBA" id="ARBA00022989"/>
    </source>
</evidence>
<keyword evidence="8" id="KW-1185">Reference proteome</keyword>
<feature type="transmembrane region" description="Helical" evidence="5">
    <location>
        <begin position="77"/>
        <end position="99"/>
    </location>
</feature>
<dbReference type="Proteomes" id="UP000595498">
    <property type="component" value="Chromosome"/>
</dbReference>
<feature type="domain" description="Methylamine utilisation protein MauE" evidence="6">
    <location>
        <begin position="8"/>
        <end position="137"/>
    </location>
</feature>
<dbReference type="Pfam" id="PF07291">
    <property type="entry name" value="MauE"/>
    <property type="match status" value="1"/>
</dbReference>
<evidence type="ECO:0000256" key="1">
    <source>
        <dbReference type="ARBA" id="ARBA00004141"/>
    </source>
</evidence>
<proteinExistence type="predicted"/>
<keyword evidence="2 5" id="KW-0812">Transmembrane</keyword>
<evidence type="ECO:0000256" key="2">
    <source>
        <dbReference type="ARBA" id="ARBA00022692"/>
    </source>
</evidence>
<evidence type="ECO:0000313" key="7">
    <source>
        <dbReference type="EMBL" id="QQT55355.1"/>
    </source>
</evidence>
<keyword evidence="4 5" id="KW-0472">Membrane</keyword>
<evidence type="ECO:0000259" key="6">
    <source>
        <dbReference type="Pfam" id="PF07291"/>
    </source>
</evidence>
<organism evidence="7 8">
    <name type="scientific">Sphingobacterium multivorum</name>
    <dbReference type="NCBI Taxonomy" id="28454"/>
    <lineage>
        <taxon>Bacteria</taxon>
        <taxon>Pseudomonadati</taxon>
        <taxon>Bacteroidota</taxon>
        <taxon>Sphingobacteriia</taxon>
        <taxon>Sphingobacteriales</taxon>
        <taxon>Sphingobacteriaceae</taxon>
        <taxon>Sphingobacterium</taxon>
    </lineage>
</organism>
<dbReference type="InterPro" id="IPR009908">
    <property type="entry name" value="Methylamine_util_MauE"/>
</dbReference>
<feature type="transmembrane region" description="Helical" evidence="5">
    <location>
        <begin position="45"/>
        <end position="70"/>
    </location>
</feature>
<dbReference type="EMBL" id="CP068224">
    <property type="protein sequence ID" value="QQT55355.1"/>
    <property type="molecule type" value="Genomic_DNA"/>
</dbReference>